<name>A0ABV7KV36_9PROT</name>
<evidence type="ECO:0000256" key="4">
    <source>
        <dbReference type="ARBA" id="ARBA00022475"/>
    </source>
</evidence>
<evidence type="ECO:0000256" key="5">
    <source>
        <dbReference type="ARBA" id="ARBA00022692"/>
    </source>
</evidence>
<keyword evidence="10" id="KW-0732">Signal</keyword>
<feature type="chain" id="PRO_5046791256" evidence="10">
    <location>
        <begin position="23"/>
        <end position="120"/>
    </location>
</feature>
<evidence type="ECO:0000256" key="10">
    <source>
        <dbReference type="SAM" id="SignalP"/>
    </source>
</evidence>
<feature type="transmembrane region" description="Helical" evidence="9">
    <location>
        <begin position="32"/>
        <end position="51"/>
    </location>
</feature>
<dbReference type="Proteomes" id="UP001595528">
    <property type="component" value="Unassembled WGS sequence"/>
</dbReference>
<dbReference type="PANTHER" id="PTHR34702">
    <property type="entry name" value="NA(+)/H(+) ANTIPORTER SUBUNIT F1"/>
    <property type="match status" value="1"/>
</dbReference>
<gene>
    <name evidence="11" type="ORF">ACFOGJ_02835</name>
</gene>
<feature type="signal peptide" evidence="10">
    <location>
        <begin position="1"/>
        <end position="22"/>
    </location>
</feature>
<evidence type="ECO:0000256" key="6">
    <source>
        <dbReference type="ARBA" id="ARBA00022989"/>
    </source>
</evidence>
<evidence type="ECO:0000256" key="3">
    <source>
        <dbReference type="ARBA" id="ARBA00022448"/>
    </source>
</evidence>
<dbReference type="Pfam" id="PF04066">
    <property type="entry name" value="MrpF_PhaF"/>
    <property type="match status" value="1"/>
</dbReference>
<keyword evidence="3" id="KW-0813">Transport</keyword>
<dbReference type="InterPro" id="IPR007208">
    <property type="entry name" value="MrpF/PhaF-like"/>
</dbReference>
<dbReference type="EMBL" id="JBHRTR010000007">
    <property type="protein sequence ID" value="MFC3226145.1"/>
    <property type="molecule type" value="Genomic_DNA"/>
</dbReference>
<reference evidence="12" key="1">
    <citation type="journal article" date="2019" name="Int. J. Syst. Evol. Microbiol.">
        <title>The Global Catalogue of Microorganisms (GCM) 10K type strain sequencing project: providing services to taxonomists for standard genome sequencing and annotation.</title>
        <authorList>
            <consortium name="The Broad Institute Genomics Platform"/>
            <consortium name="The Broad Institute Genome Sequencing Center for Infectious Disease"/>
            <person name="Wu L."/>
            <person name="Ma J."/>
        </authorList>
    </citation>
    <scope>NUCLEOTIDE SEQUENCE [LARGE SCALE GENOMIC DNA]</scope>
    <source>
        <strain evidence="12">KCTC 42964</strain>
    </source>
</reference>
<organism evidence="11 12">
    <name type="scientific">Marinibaculum pumilum</name>
    <dbReference type="NCBI Taxonomy" id="1766165"/>
    <lineage>
        <taxon>Bacteria</taxon>
        <taxon>Pseudomonadati</taxon>
        <taxon>Pseudomonadota</taxon>
        <taxon>Alphaproteobacteria</taxon>
        <taxon>Rhodospirillales</taxon>
        <taxon>Rhodospirillaceae</taxon>
        <taxon>Marinibaculum</taxon>
    </lineage>
</organism>
<keyword evidence="4" id="KW-1003">Cell membrane</keyword>
<dbReference type="RefSeq" id="WP_379897950.1">
    <property type="nucleotide sequence ID" value="NZ_JBHRTR010000007.1"/>
</dbReference>
<evidence type="ECO:0000256" key="9">
    <source>
        <dbReference type="SAM" id="Phobius"/>
    </source>
</evidence>
<evidence type="ECO:0000256" key="7">
    <source>
        <dbReference type="ARBA" id="ARBA00023136"/>
    </source>
</evidence>
<keyword evidence="7 9" id="KW-0472">Membrane</keyword>
<evidence type="ECO:0000313" key="11">
    <source>
        <dbReference type="EMBL" id="MFC3226145.1"/>
    </source>
</evidence>
<keyword evidence="5 9" id="KW-0812">Transmembrane</keyword>
<evidence type="ECO:0000256" key="8">
    <source>
        <dbReference type="SAM" id="MobiDB-lite"/>
    </source>
</evidence>
<evidence type="ECO:0000313" key="12">
    <source>
        <dbReference type="Proteomes" id="UP001595528"/>
    </source>
</evidence>
<evidence type="ECO:0000256" key="1">
    <source>
        <dbReference type="ARBA" id="ARBA00004651"/>
    </source>
</evidence>
<keyword evidence="12" id="KW-1185">Reference proteome</keyword>
<dbReference type="PANTHER" id="PTHR34702:SF1">
    <property type="entry name" value="NA(+)_H(+) ANTIPORTER SUBUNIT F"/>
    <property type="match status" value="1"/>
</dbReference>
<comment type="similarity">
    <text evidence="2">Belongs to the CPA3 antiporters (TC 2.A.63) subunit F family.</text>
</comment>
<proteinExistence type="inferred from homology"/>
<sequence length="120" mass="12223">MTMFVVAAILVLASLALAVARAALGPTIYDRILAGNTVGTLAVLLLVLGGFVTGRPEFVDLGILYQFLNVVGTVAILKYFRYGSLGHGLEEQAPALHGKPPSTPAPTAAPAHDAGKGGAA</sequence>
<comment type="subcellular location">
    <subcellularLocation>
        <location evidence="1">Cell membrane</location>
        <topology evidence="1">Multi-pass membrane protein</topology>
    </subcellularLocation>
</comment>
<protein>
    <submittedName>
        <fullName evidence="11">Monovalent cation/H+ antiporter complex subunit F</fullName>
    </submittedName>
</protein>
<evidence type="ECO:0000256" key="2">
    <source>
        <dbReference type="ARBA" id="ARBA00009212"/>
    </source>
</evidence>
<keyword evidence="6 9" id="KW-1133">Transmembrane helix</keyword>
<accession>A0ABV7KV36</accession>
<feature type="transmembrane region" description="Helical" evidence="9">
    <location>
        <begin position="63"/>
        <end position="80"/>
    </location>
</feature>
<feature type="region of interest" description="Disordered" evidence="8">
    <location>
        <begin position="93"/>
        <end position="120"/>
    </location>
</feature>
<comment type="caution">
    <text evidence="11">The sequence shown here is derived from an EMBL/GenBank/DDBJ whole genome shotgun (WGS) entry which is preliminary data.</text>
</comment>